<dbReference type="Gene3D" id="1.20.200.10">
    <property type="entry name" value="Fumarase/aspartase (Central domain)"/>
    <property type="match status" value="1"/>
</dbReference>
<dbReference type="PRINTS" id="PR00149">
    <property type="entry name" value="FUMRATELYASE"/>
</dbReference>
<protein>
    <recommendedName>
        <fullName evidence="2 6">Argininosuccinate lyase</fullName>
        <ecNumber evidence="2 6">4.3.2.1</ecNumber>
    </recommendedName>
</protein>
<dbReference type="EC" id="4.3.2.1" evidence="2 6"/>
<dbReference type="InterPro" id="IPR024083">
    <property type="entry name" value="Fumarase/histidase_N"/>
</dbReference>
<dbReference type="PANTHER" id="PTHR43814:SF1">
    <property type="entry name" value="ARGININOSUCCINATE LYASE"/>
    <property type="match status" value="1"/>
</dbReference>
<feature type="domain" description="Argininosuccinate lyase C-terminal" evidence="8">
    <location>
        <begin position="368"/>
        <end position="445"/>
    </location>
</feature>
<name>A0ABX1SIF3_9PSEU</name>
<dbReference type="Gene3D" id="1.10.40.30">
    <property type="entry name" value="Fumarase/aspartase (C-terminal domain)"/>
    <property type="match status" value="1"/>
</dbReference>
<keyword evidence="10" id="KW-1185">Reference proteome</keyword>
<dbReference type="Pfam" id="PF00206">
    <property type="entry name" value="Lyase_1"/>
    <property type="match status" value="1"/>
</dbReference>
<dbReference type="InterPro" id="IPR022761">
    <property type="entry name" value="Fumarate_lyase_N"/>
</dbReference>
<dbReference type="PANTHER" id="PTHR43814">
    <property type="entry name" value="ARGININOSUCCINATE LYASE"/>
    <property type="match status" value="1"/>
</dbReference>
<keyword evidence="5 9" id="KW-0456">Lyase</keyword>
<evidence type="ECO:0000256" key="2">
    <source>
        <dbReference type="ARBA" id="ARBA00012338"/>
    </source>
</evidence>
<evidence type="ECO:0000259" key="7">
    <source>
        <dbReference type="Pfam" id="PF00206"/>
    </source>
</evidence>
<dbReference type="CDD" id="cd01359">
    <property type="entry name" value="Argininosuccinate_lyase"/>
    <property type="match status" value="1"/>
</dbReference>
<dbReference type="InterPro" id="IPR000362">
    <property type="entry name" value="Fumarate_lyase_fam"/>
</dbReference>
<accession>A0ABX1SIF3</accession>
<sequence length="500" mass="54242">MTSARRTRPEGFPQSGPAPELIDSGFALENADASFLHRGLNLADIAHVLDLGRRGIVPDEAGRKLLALLLDVTEIAPEDFPYDPSHGEPYNSREHYFVSEIGDVAGWLHAGRPRREAARVALRLHLRRQLTELVTESVAFARDATATAEEHAETLLPDQTYLQQAQPSTFGHYLLSFVYSTVRDARRLLDELDWVDSSPGGAGCVNGTRLLEDRGPIASALGFPRVIPHTRDAMWQVDGLIHILATAASLLSNFSKLAEDLEIFSSSEFDFVDLADAYTRSSILMPQKRNPYALAIVRGASGVVIGRLTGFLAVTKSPSARSDNLIFAYGEVPRALDLSLRITRLMSGVVRTLRVNPDRMREELERGYTQATDLAEHLVQRLGVDYRTAYVVVGNTVRAAARAGIPGAEITGEMIDDAALAHTGHSWGLSGVDLSDVLDPRQIVASRQAEGGAAPAALADMVSGLRKTLDALGADADARTAAFDRAEEDLLRTARHVVGA</sequence>
<dbReference type="SUPFAM" id="SSF48557">
    <property type="entry name" value="L-aspartase-like"/>
    <property type="match status" value="1"/>
</dbReference>
<dbReference type="RefSeq" id="WP_169384794.1">
    <property type="nucleotide sequence ID" value="NZ_JAAXLA010000081.1"/>
</dbReference>
<evidence type="ECO:0000313" key="10">
    <source>
        <dbReference type="Proteomes" id="UP000820669"/>
    </source>
</evidence>
<dbReference type="Pfam" id="PF14698">
    <property type="entry name" value="ASL_C2"/>
    <property type="match status" value="1"/>
</dbReference>
<evidence type="ECO:0000313" key="9">
    <source>
        <dbReference type="EMBL" id="NMI01331.1"/>
    </source>
</evidence>
<evidence type="ECO:0000256" key="3">
    <source>
        <dbReference type="ARBA" id="ARBA00022571"/>
    </source>
</evidence>
<reference evidence="9 10" key="1">
    <citation type="submission" date="2020-04" db="EMBL/GenBank/DDBJ databases">
        <authorList>
            <person name="Klaysubun C."/>
            <person name="Duangmal K."/>
            <person name="Lipun K."/>
        </authorList>
    </citation>
    <scope>NUCLEOTIDE SEQUENCE [LARGE SCALE GENOMIC DNA]</scope>
    <source>
        <strain evidence="9 10">K10HN5</strain>
    </source>
</reference>
<gene>
    <name evidence="9" type="primary">argH</name>
    <name evidence="9" type="ORF">HF526_29150</name>
</gene>
<dbReference type="InterPro" id="IPR008948">
    <property type="entry name" value="L-Aspartase-like"/>
</dbReference>
<dbReference type="InterPro" id="IPR029419">
    <property type="entry name" value="Arg_succ_lyase_C"/>
</dbReference>
<evidence type="ECO:0000259" key="8">
    <source>
        <dbReference type="Pfam" id="PF14698"/>
    </source>
</evidence>
<dbReference type="NCBIfam" id="TIGR00838">
    <property type="entry name" value="argH"/>
    <property type="match status" value="1"/>
</dbReference>
<keyword evidence="4" id="KW-0028">Amino-acid biosynthesis</keyword>
<dbReference type="GO" id="GO:0004056">
    <property type="term" value="F:argininosuccinate lyase activity"/>
    <property type="evidence" value="ECO:0007669"/>
    <property type="project" value="UniProtKB-EC"/>
</dbReference>
<proteinExistence type="predicted"/>
<evidence type="ECO:0000256" key="6">
    <source>
        <dbReference type="NCBIfam" id="TIGR00838"/>
    </source>
</evidence>
<evidence type="ECO:0000256" key="5">
    <source>
        <dbReference type="ARBA" id="ARBA00023239"/>
    </source>
</evidence>
<comment type="pathway">
    <text evidence="1">Amino-acid biosynthesis; L-arginine biosynthesis; L-arginine from L-ornithine and carbamoyl phosphate: step 3/3.</text>
</comment>
<dbReference type="Gene3D" id="1.10.275.10">
    <property type="entry name" value="Fumarase/aspartase (N-terminal domain)"/>
    <property type="match status" value="1"/>
</dbReference>
<evidence type="ECO:0000256" key="4">
    <source>
        <dbReference type="ARBA" id="ARBA00022605"/>
    </source>
</evidence>
<keyword evidence="3" id="KW-0055">Arginine biosynthesis</keyword>
<evidence type="ECO:0000256" key="1">
    <source>
        <dbReference type="ARBA" id="ARBA00004941"/>
    </source>
</evidence>
<comment type="caution">
    <text evidence="9">The sequence shown here is derived from an EMBL/GenBank/DDBJ whole genome shotgun (WGS) entry which is preliminary data.</text>
</comment>
<dbReference type="InterPro" id="IPR009049">
    <property type="entry name" value="Argininosuccinate_lyase"/>
</dbReference>
<dbReference type="PRINTS" id="PR00145">
    <property type="entry name" value="ARGSUCLYASE"/>
</dbReference>
<dbReference type="EMBL" id="JAAXLA010000081">
    <property type="protein sequence ID" value="NMI01331.1"/>
    <property type="molecule type" value="Genomic_DNA"/>
</dbReference>
<organism evidence="9 10">
    <name type="scientific">Pseudonocardia acidicola</name>
    <dbReference type="NCBI Taxonomy" id="2724939"/>
    <lineage>
        <taxon>Bacteria</taxon>
        <taxon>Bacillati</taxon>
        <taxon>Actinomycetota</taxon>
        <taxon>Actinomycetes</taxon>
        <taxon>Pseudonocardiales</taxon>
        <taxon>Pseudonocardiaceae</taxon>
        <taxon>Pseudonocardia</taxon>
    </lineage>
</organism>
<dbReference type="Proteomes" id="UP000820669">
    <property type="component" value="Unassembled WGS sequence"/>
</dbReference>
<feature type="domain" description="Fumarate lyase N-terminal" evidence="7">
    <location>
        <begin position="98"/>
        <end position="306"/>
    </location>
</feature>